<keyword evidence="1" id="KW-0812">Transmembrane</keyword>
<proteinExistence type="predicted"/>
<feature type="transmembrane region" description="Helical" evidence="1">
    <location>
        <begin position="12"/>
        <end position="31"/>
    </location>
</feature>
<feature type="transmembrane region" description="Helical" evidence="1">
    <location>
        <begin position="91"/>
        <end position="112"/>
    </location>
</feature>
<keyword evidence="1" id="KW-0472">Membrane</keyword>
<feature type="transmembrane region" description="Helical" evidence="1">
    <location>
        <begin position="43"/>
        <end position="61"/>
    </location>
</feature>
<organism evidence="2 3">
    <name type="scientific">Roseivirga spongicola</name>
    <dbReference type="NCBI Taxonomy" id="333140"/>
    <lineage>
        <taxon>Bacteria</taxon>
        <taxon>Pseudomonadati</taxon>
        <taxon>Bacteroidota</taxon>
        <taxon>Cytophagia</taxon>
        <taxon>Cytophagales</taxon>
        <taxon>Roseivirgaceae</taxon>
        <taxon>Roseivirga</taxon>
    </lineage>
</organism>
<sequence length="120" mass="12482">MDQEQWIDIGLYAAYILIGVAIVAAIVMNLVNAFGNPKSLIKGGIGVLVLVAIFFIGYSMAPAEFGSSTASVMEAAKIDPTSEKAASVYKLVGGAMTTTLALIVIAVVGLVYSSIARIVR</sequence>
<keyword evidence="1" id="KW-1133">Transmembrane helix</keyword>
<keyword evidence="3" id="KW-1185">Reference proteome</keyword>
<dbReference type="STRING" id="333140.AWW68_09320"/>
<reference evidence="2 3" key="1">
    <citation type="submission" date="2016-01" db="EMBL/GenBank/DDBJ databases">
        <title>Genome sequencing of Roseivirga spongicola UST030701-084.</title>
        <authorList>
            <person name="Selvaratnam C."/>
            <person name="Thevarajoo S."/>
            <person name="Goh K.M."/>
            <person name="Ee R."/>
            <person name="Chan K.-G."/>
            <person name="Chong C.S."/>
        </authorList>
    </citation>
    <scope>NUCLEOTIDE SEQUENCE [LARGE SCALE GENOMIC DNA]</scope>
    <source>
        <strain evidence="2 3">UST030701-084</strain>
    </source>
</reference>
<accession>A0A150XBE6</accession>
<dbReference type="EMBL" id="LRPC01000012">
    <property type="protein sequence ID" value="KYG76016.1"/>
    <property type="molecule type" value="Genomic_DNA"/>
</dbReference>
<name>A0A150XBE6_9BACT</name>
<dbReference type="Proteomes" id="UP000075606">
    <property type="component" value="Unassembled WGS sequence"/>
</dbReference>
<dbReference type="OrthoDB" id="982648at2"/>
<dbReference type="RefSeq" id="WP_068220343.1">
    <property type="nucleotide sequence ID" value="NZ_CP139724.1"/>
</dbReference>
<evidence type="ECO:0000313" key="2">
    <source>
        <dbReference type="EMBL" id="KYG76016.1"/>
    </source>
</evidence>
<comment type="caution">
    <text evidence="2">The sequence shown here is derived from an EMBL/GenBank/DDBJ whole genome shotgun (WGS) entry which is preliminary data.</text>
</comment>
<protein>
    <submittedName>
        <fullName evidence="2">Uncharacterized protein</fullName>
    </submittedName>
</protein>
<gene>
    <name evidence="2" type="ORF">AWW68_09320</name>
</gene>
<evidence type="ECO:0000313" key="3">
    <source>
        <dbReference type="Proteomes" id="UP000075606"/>
    </source>
</evidence>
<evidence type="ECO:0000256" key="1">
    <source>
        <dbReference type="SAM" id="Phobius"/>
    </source>
</evidence>
<dbReference type="AlphaFoldDB" id="A0A150XBE6"/>